<feature type="non-terminal residue" evidence="1">
    <location>
        <position position="1"/>
    </location>
</feature>
<name>A0AAV4MU15_CAEEX</name>
<keyword evidence="2" id="KW-1185">Reference proteome</keyword>
<dbReference type="EMBL" id="BPLR01020157">
    <property type="protein sequence ID" value="GIX75303.1"/>
    <property type="molecule type" value="Genomic_DNA"/>
</dbReference>
<sequence>RRGGPIWPIAPTFHSQAPSSVTVMRNWLARYGGLASAEGGRGGGPIWPIAPTFHSQAPSSVTFMRNWEGDSCKAHGISPAEGGSSLMKRHIQCLETANV</sequence>
<evidence type="ECO:0000313" key="1">
    <source>
        <dbReference type="EMBL" id="GIX75303.1"/>
    </source>
</evidence>
<dbReference type="Proteomes" id="UP001054945">
    <property type="component" value="Unassembled WGS sequence"/>
</dbReference>
<proteinExistence type="predicted"/>
<comment type="caution">
    <text evidence="1">The sequence shown here is derived from an EMBL/GenBank/DDBJ whole genome shotgun (WGS) entry which is preliminary data.</text>
</comment>
<reference evidence="1 2" key="1">
    <citation type="submission" date="2021-06" db="EMBL/GenBank/DDBJ databases">
        <title>Caerostris extrusa draft genome.</title>
        <authorList>
            <person name="Kono N."/>
            <person name="Arakawa K."/>
        </authorList>
    </citation>
    <scope>NUCLEOTIDE SEQUENCE [LARGE SCALE GENOMIC DNA]</scope>
</reference>
<evidence type="ECO:0000313" key="2">
    <source>
        <dbReference type="Proteomes" id="UP001054945"/>
    </source>
</evidence>
<protein>
    <submittedName>
        <fullName evidence="1">Uncharacterized protein</fullName>
    </submittedName>
</protein>
<accession>A0AAV4MU15</accession>
<dbReference type="AlphaFoldDB" id="A0AAV4MU15"/>
<gene>
    <name evidence="1" type="ORF">CEXT_84211</name>
</gene>
<organism evidence="1 2">
    <name type="scientific">Caerostris extrusa</name>
    <name type="common">Bark spider</name>
    <name type="synonym">Caerostris bankana</name>
    <dbReference type="NCBI Taxonomy" id="172846"/>
    <lineage>
        <taxon>Eukaryota</taxon>
        <taxon>Metazoa</taxon>
        <taxon>Ecdysozoa</taxon>
        <taxon>Arthropoda</taxon>
        <taxon>Chelicerata</taxon>
        <taxon>Arachnida</taxon>
        <taxon>Araneae</taxon>
        <taxon>Araneomorphae</taxon>
        <taxon>Entelegynae</taxon>
        <taxon>Araneoidea</taxon>
        <taxon>Araneidae</taxon>
        <taxon>Caerostris</taxon>
    </lineage>
</organism>